<name>A0ABS3LI68_9PROT</name>
<accession>A0ABS3LI68</accession>
<dbReference type="PANTHER" id="PTHR34108">
    <property type="entry name" value="SEPTUM SITE-DETERMINING PROTEIN MINC"/>
    <property type="match status" value="1"/>
</dbReference>
<dbReference type="Pfam" id="PF05209">
    <property type="entry name" value="MinC_N"/>
    <property type="match status" value="1"/>
</dbReference>
<dbReference type="HAMAP" id="MF_00267">
    <property type="entry name" value="MinC"/>
    <property type="match status" value="1"/>
</dbReference>
<dbReference type="InterPro" id="IPR036145">
    <property type="entry name" value="MinC_C_sf"/>
</dbReference>
<dbReference type="SUPFAM" id="SSF63848">
    <property type="entry name" value="Cell-division inhibitor MinC, C-terminal domain"/>
    <property type="match status" value="1"/>
</dbReference>
<feature type="region of interest" description="Disordered" evidence="7">
    <location>
        <begin position="131"/>
        <end position="170"/>
    </location>
</feature>
<keyword evidence="4 6" id="KW-0131">Cell cycle</keyword>
<keyword evidence="11" id="KW-1185">Reference proteome</keyword>
<comment type="subunit">
    <text evidence="6">Interacts with MinD and FtsZ.</text>
</comment>
<comment type="similarity">
    <text evidence="1 6">Belongs to the MinC family.</text>
</comment>
<feature type="domain" description="Septum formation inhibitor MinC C-terminal" evidence="8">
    <location>
        <begin position="179"/>
        <end position="279"/>
    </location>
</feature>
<evidence type="ECO:0000259" key="8">
    <source>
        <dbReference type="Pfam" id="PF03775"/>
    </source>
</evidence>
<dbReference type="EMBL" id="JAFVMG010000001">
    <property type="protein sequence ID" value="MBO1327272.1"/>
    <property type="molecule type" value="Genomic_DNA"/>
</dbReference>
<evidence type="ECO:0000256" key="1">
    <source>
        <dbReference type="ARBA" id="ARBA00006291"/>
    </source>
</evidence>
<evidence type="ECO:0000256" key="5">
    <source>
        <dbReference type="ARBA" id="ARBA00025606"/>
    </source>
</evidence>
<proteinExistence type="inferred from homology"/>
<feature type="domain" description="Septum formation inhibitor MinC N-terminal" evidence="9">
    <location>
        <begin position="56"/>
        <end position="120"/>
    </location>
</feature>
<gene>
    <name evidence="6 10" type="primary">minC</name>
    <name evidence="10" type="ORF">J2D75_02115</name>
</gene>
<keyword evidence="3 6" id="KW-0717">Septation</keyword>
<organism evidence="10 11">
    <name type="scientific">Acetobacter suratthaniensis</name>
    <dbReference type="NCBI Taxonomy" id="1502841"/>
    <lineage>
        <taxon>Bacteria</taxon>
        <taxon>Pseudomonadati</taxon>
        <taxon>Pseudomonadota</taxon>
        <taxon>Alphaproteobacteria</taxon>
        <taxon>Acetobacterales</taxon>
        <taxon>Acetobacteraceae</taxon>
        <taxon>Acetobacter</taxon>
    </lineage>
</organism>
<keyword evidence="2 6" id="KW-0132">Cell division</keyword>
<dbReference type="InterPro" id="IPR007874">
    <property type="entry name" value="MinC_N"/>
</dbReference>
<dbReference type="InterPro" id="IPR013033">
    <property type="entry name" value="MinC"/>
</dbReference>
<evidence type="ECO:0000313" key="10">
    <source>
        <dbReference type="EMBL" id="MBO1327272.1"/>
    </source>
</evidence>
<sequence length="284" mass="29891">MRRAGACRFSSAGNPDPVFVRTPYLLTTCFESGGISLSGTSSAGPSAHLPRIRMSGRTFVALTLTPESPLTDWLTALDQQIARSVGFFTGKPVIVDLSMVQADTPDLSSLPDDLRQRGIRIIGIEGGSRDWPATKGWDWPESPTSARTSPTPQREAAPSETDTDSTTPAKNAAQPMTLVVEESIRSGQQVIWPEGDVVVMGAVASGAEVSAGGSIHIYGALRGRAVAGIGGRGASRVFTKALDAELVAIDGFYATAEEMDPTCASGPTQILLEGERLVFRAMPG</sequence>
<comment type="function">
    <text evidence="5 6">Cell division inhibitor that blocks the formation of polar Z ring septums. Rapidly oscillates between the poles of the cell to destabilize FtsZ filaments that have formed before they mature into polar Z rings. Prevents FtsZ polymerization.</text>
</comment>
<dbReference type="Proteomes" id="UP000664399">
    <property type="component" value="Unassembled WGS sequence"/>
</dbReference>
<evidence type="ECO:0000256" key="6">
    <source>
        <dbReference type="HAMAP-Rule" id="MF_00267"/>
    </source>
</evidence>
<dbReference type="InterPro" id="IPR016098">
    <property type="entry name" value="CAP/MinC_C"/>
</dbReference>
<reference evidence="10 11" key="1">
    <citation type="submission" date="2021-03" db="EMBL/GenBank/DDBJ databases">
        <title>The complete genome sequence of Acetobacter suratthaniensis TBRC 1719.</title>
        <authorList>
            <person name="Charoenyingcharoen P."/>
            <person name="Yukphan P."/>
        </authorList>
    </citation>
    <scope>NUCLEOTIDE SEQUENCE [LARGE SCALE GENOMIC DNA]</scope>
    <source>
        <strain evidence="10 11">TBRC 1719</strain>
    </source>
</reference>
<evidence type="ECO:0000313" key="11">
    <source>
        <dbReference type="Proteomes" id="UP000664399"/>
    </source>
</evidence>
<dbReference type="NCBIfam" id="TIGR01222">
    <property type="entry name" value="minC"/>
    <property type="match status" value="1"/>
</dbReference>
<dbReference type="Pfam" id="PF03775">
    <property type="entry name" value="MinC_C"/>
    <property type="match status" value="1"/>
</dbReference>
<protein>
    <recommendedName>
        <fullName evidence="6">Probable septum site-determining protein MinC</fullName>
    </recommendedName>
</protein>
<dbReference type="PANTHER" id="PTHR34108:SF1">
    <property type="entry name" value="SEPTUM SITE-DETERMINING PROTEIN MINC"/>
    <property type="match status" value="1"/>
</dbReference>
<dbReference type="InterPro" id="IPR005526">
    <property type="entry name" value="Septum_form_inhib_MinC_C"/>
</dbReference>
<feature type="compositionally biased region" description="Polar residues" evidence="7">
    <location>
        <begin position="142"/>
        <end position="152"/>
    </location>
</feature>
<evidence type="ECO:0000256" key="3">
    <source>
        <dbReference type="ARBA" id="ARBA00023210"/>
    </source>
</evidence>
<evidence type="ECO:0000259" key="9">
    <source>
        <dbReference type="Pfam" id="PF05209"/>
    </source>
</evidence>
<evidence type="ECO:0000256" key="2">
    <source>
        <dbReference type="ARBA" id="ARBA00022618"/>
    </source>
</evidence>
<dbReference type="Gene3D" id="3.30.70.260">
    <property type="match status" value="1"/>
</dbReference>
<dbReference type="Gene3D" id="2.160.20.70">
    <property type="match status" value="1"/>
</dbReference>
<evidence type="ECO:0000256" key="7">
    <source>
        <dbReference type="SAM" id="MobiDB-lite"/>
    </source>
</evidence>
<comment type="caution">
    <text evidence="10">The sequence shown here is derived from an EMBL/GenBank/DDBJ whole genome shotgun (WGS) entry which is preliminary data.</text>
</comment>
<evidence type="ECO:0000256" key="4">
    <source>
        <dbReference type="ARBA" id="ARBA00023306"/>
    </source>
</evidence>